<dbReference type="InterPro" id="IPR011054">
    <property type="entry name" value="Rudment_hybrid_motif"/>
</dbReference>
<dbReference type="InterPro" id="IPR005479">
    <property type="entry name" value="CPAse_ATP-bd"/>
</dbReference>
<dbReference type="InterPro" id="IPR000089">
    <property type="entry name" value="Biotin_lipoyl"/>
</dbReference>
<keyword evidence="12" id="KW-1185">Reference proteome</keyword>
<evidence type="ECO:0000259" key="8">
    <source>
        <dbReference type="PROSITE" id="PS50968"/>
    </source>
</evidence>
<accession>A0ABP4EIP2</accession>
<dbReference type="PANTHER" id="PTHR18866:SF33">
    <property type="entry name" value="METHYLCROTONOYL-COA CARBOXYLASE SUBUNIT ALPHA, MITOCHONDRIAL-RELATED"/>
    <property type="match status" value="1"/>
</dbReference>
<feature type="domain" description="ATP-grasp" evidence="9">
    <location>
        <begin position="120"/>
        <end position="317"/>
    </location>
</feature>
<evidence type="ECO:0000313" key="11">
    <source>
        <dbReference type="EMBL" id="GAA1108783.1"/>
    </source>
</evidence>
<dbReference type="SUPFAM" id="SSF56059">
    <property type="entry name" value="Glutathione synthetase ATP-binding domain-like"/>
    <property type="match status" value="1"/>
</dbReference>
<dbReference type="SUPFAM" id="SSF52440">
    <property type="entry name" value="PreATP-grasp domain"/>
    <property type="match status" value="1"/>
</dbReference>
<sequence length="654" mass="69239">MLKRVLIANRGEIARRIARTCRRLDVEYVAVHSDADRSAAHLEGAVDTVRLGPGPAADSYLRIEALVDAALRTGCDSVHPGYGFLSESPAFAAAVAGAGLVLIGPDARMIAAMGDKATARELMAAAGVPVLPGSEHATESPEQLAADAGRIGYPVILKPVAGGGGKGMQVVDHPDRLAEAVAAAVRLGRSSFGDGRLLAERYVPRPRHIEVQVFGDTHGSVVHLFERECSLQRRHQKIVEEAPAAGLPAGVRAAMLDAAVRGAGALGYVNAGTFEFILDADDRFYFLEANTRLQVEHPVTEEITGVDLVEWQLRVAAGERLPLAQHEITATGHAIECRVYAEDPDEAFRPAPGRAERVEWPAGVRVEAAFDRAGEVSAFYDPMIAKLVAHGPDRVAALRTLTDALRATAVVGLTTNLGFLGDLLRDRRVVAGRLDTHLVDGFVAEAGRVERAWRAAACGAAMEVPALPGGPASPWHGTAGALDRGALDPVAPLGRVVTRDAGREWEARLTEVGPGRVRGTVDGRSFELTVAHRDGLYRGTLGDRAWSGVRTPTGFEITVDGYRTALDVPTFARGDADAVGNEVRSTMPGVVVGLPCAVGDRVEEGAVLVVVEAMKMENRILAPFSGVVAEVRCTLNGLVAADRTLVVLAEDAQD</sequence>
<evidence type="ECO:0000256" key="1">
    <source>
        <dbReference type="ARBA" id="ARBA00001953"/>
    </source>
</evidence>
<reference evidence="12" key="1">
    <citation type="journal article" date="2019" name="Int. J. Syst. Evol. Microbiol.">
        <title>The Global Catalogue of Microorganisms (GCM) 10K type strain sequencing project: providing services to taxonomists for standard genome sequencing and annotation.</title>
        <authorList>
            <consortium name="The Broad Institute Genomics Platform"/>
            <consortium name="The Broad Institute Genome Sequencing Center for Infectious Disease"/>
            <person name="Wu L."/>
            <person name="Ma J."/>
        </authorList>
    </citation>
    <scope>NUCLEOTIDE SEQUENCE [LARGE SCALE GENOMIC DNA]</scope>
    <source>
        <strain evidence="12">JCM 13002</strain>
    </source>
</reference>
<evidence type="ECO:0000256" key="5">
    <source>
        <dbReference type="ARBA" id="ARBA00022840"/>
    </source>
</evidence>
<dbReference type="CDD" id="cd06850">
    <property type="entry name" value="biotinyl_domain"/>
    <property type="match status" value="1"/>
</dbReference>
<dbReference type="RefSeq" id="WP_344626670.1">
    <property type="nucleotide sequence ID" value="NZ_BAAALD010000074.1"/>
</dbReference>
<comment type="cofactor">
    <cofactor evidence="1">
        <name>biotin</name>
        <dbReference type="ChEBI" id="CHEBI:57586"/>
    </cofactor>
</comment>
<dbReference type="SUPFAM" id="SSF51230">
    <property type="entry name" value="Single hybrid motif"/>
    <property type="match status" value="1"/>
</dbReference>
<dbReference type="Gene3D" id="2.40.50.100">
    <property type="match status" value="1"/>
</dbReference>
<name>A0ABP4EIP2_9ACTN</name>
<dbReference type="InterPro" id="IPR005481">
    <property type="entry name" value="BC-like_N"/>
</dbReference>
<dbReference type="InterPro" id="IPR005482">
    <property type="entry name" value="Biotin_COase_C"/>
</dbReference>
<dbReference type="PROSITE" id="PS50979">
    <property type="entry name" value="BC"/>
    <property type="match status" value="1"/>
</dbReference>
<feature type="domain" description="Lipoyl-binding" evidence="8">
    <location>
        <begin position="570"/>
        <end position="649"/>
    </location>
</feature>
<keyword evidence="4 7" id="KW-0547">Nucleotide-binding</keyword>
<dbReference type="Pfam" id="PF02785">
    <property type="entry name" value="Biotin_carb_C"/>
    <property type="match status" value="1"/>
</dbReference>
<organism evidence="11 12">
    <name type="scientific">Kitasatospora arboriphila</name>
    <dbReference type="NCBI Taxonomy" id="258052"/>
    <lineage>
        <taxon>Bacteria</taxon>
        <taxon>Bacillati</taxon>
        <taxon>Actinomycetota</taxon>
        <taxon>Actinomycetes</taxon>
        <taxon>Kitasatosporales</taxon>
        <taxon>Streptomycetaceae</taxon>
        <taxon>Kitasatospora</taxon>
    </lineage>
</organism>
<keyword evidence="6" id="KW-0092">Biotin</keyword>
<dbReference type="EC" id="6.3.4.14" evidence="2"/>
<evidence type="ECO:0000313" key="12">
    <source>
        <dbReference type="Proteomes" id="UP001499987"/>
    </source>
</evidence>
<dbReference type="InterPro" id="IPR011761">
    <property type="entry name" value="ATP-grasp"/>
</dbReference>
<keyword evidence="5 7" id="KW-0067">ATP-binding</keyword>
<protein>
    <recommendedName>
        <fullName evidence="2">biotin carboxylase</fullName>
        <ecNumber evidence="2">6.3.4.14</ecNumber>
    </recommendedName>
</protein>
<evidence type="ECO:0000256" key="7">
    <source>
        <dbReference type="PROSITE-ProRule" id="PRU00409"/>
    </source>
</evidence>
<dbReference type="Pfam" id="PF00364">
    <property type="entry name" value="Biotin_lipoyl"/>
    <property type="match status" value="1"/>
</dbReference>
<dbReference type="Pfam" id="PF02786">
    <property type="entry name" value="CPSase_L_D2"/>
    <property type="match status" value="1"/>
</dbReference>
<keyword evidence="3" id="KW-0436">Ligase</keyword>
<dbReference type="InterPro" id="IPR011764">
    <property type="entry name" value="Biotin_carboxylation_dom"/>
</dbReference>
<dbReference type="PROSITE" id="PS50968">
    <property type="entry name" value="BIOTINYL_LIPOYL"/>
    <property type="match status" value="1"/>
</dbReference>
<dbReference type="PROSITE" id="PS50975">
    <property type="entry name" value="ATP_GRASP"/>
    <property type="match status" value="1"/>
</dbReference>
<dbReference type="SMART" id="SM00878">
    <property type="entry name" value="Biotin_carb_C"/>
    <property type="match status" value="1"/>
</dbReference>
<dbReference type="InterPro" id="IPR016185">
    <property type="entry name" value="PreATP-grasp_dom_sf"/>
</dbReference>
<gene>
    <name evidence="11" type="ORF">GCM10009663_58160</name>
</gene>
<dbReference type="Gene3D" id="3.30.470.20">
    <property type="entry name" value="ATP-grasp fold, B domain"/>
    <property type="match status" value="1"/>
</dbReference>
<dbReference type="Proteomes" id="UP001499987">
    <property type="component" value="Unassembled WGS sequence"/>
</dbReference>
<evidence type="ECO:0000256" key="6">
    <source>
        <dbReference type="ARBA" id="ARBA00023267"/>
    </source>
</evidence>
<evidence type="ECO:0000256" key="4">
    <source>
        <dbReference type="ARBA" id="ARBA00022741"/>
    </source>
</evidence>
<proteinExistence type="predicted"/>
<dbReference type="InterPro" id="IPR011053">
    <property type="entry name" value="Single_hybrid_motif"/>
</dbReference>
<evidence type="ECO:0000256" key="3">
    <source>
        <dbReference type="ARBA" id="ARBA00022598"/>
    </source>
</evidence>
<dbReference type="InterPro" id="IPR050856">
    <property type="entry name" value="Biotin_carboxylase_complex"/>
</dbReference>
<dbReference type="PANTHER" id="PTHR18866">
    <property type="entry name" value="CARBOXYLASE:PYRUVATE/ACETYL-COA/PROPIONYL-COA CARBOXYLASE"/>
    <property type="match status" value="1"/>
</dbReference>
<comment type="caution">
    <text evidence="11">The sequence shown here is derived from an EMBL/GenBank/DDBJ whole genome shotgun (WGS) entry which is preliminary data.</text>
</comment>
<dbReference type="PROSITE" id="PS00867">
    <property type="entry name" value="CPSASE_2"/>
    <property type="match status" value="1"/>
</dbReference>
<evidence type="ECO:0000259" key="10">
    <source>
        <dbReference type="PROSITE" id="PS50979"/>
    </source>
</evidence>
<evidence type="ECO:0000256" key="2">
    <source>
        <dbReference type="ARBA" id="ARBA00013263"/>
    </source>
</evidence>
<dbReference type="Pfam" id="PF00289">
    <property type="entry name" value="Biotin_carb_N"/>
    <property type="match status" value="1"/>
</dbReference>
<dbReference type="EMBL" id="BAAALD010000074">
    <property type="protein sequence ID" value="GAA1108783.1"/>
    <property type="molecule type" value="Genomic_DNA"/>
</dbReference>
<dbReference type="SUPFAM" id="SSF51246">
    <property type="entry name" value="Rudiment single hybrid motif"/>
    <property type="match status" value="1"/>
</dbReference>
<evidence type="ECO:0000259" key="9">
    <source>
        <dbReference type="PROSITE" id="PS50975"/>
    </source>
</evidence>
<feature type="domain" description="Biotin carboxylation" evidence="10">
    <location>
        <begin position="1"/>
        <end position="444"/>
    </location>
</feature>